<evidence type="ECO:0000313" key="2">
    <source>
        <dbReference type="EMBL" id="RZT99886.1"/>
    </source>
</evidence>
<dbReference type="InterPro" id="IPR044855">
    <property type="entry name" value="CoA-Trfase_III_dom3_sf"/>
</dbReference>
<reference evidence="2 3" key="1">
    <citation type="submission" date="2019-02" db="EMBL/GenBank/DDBJ databases">
        <title>Genomic Encyclopedia of Type Strains, Phase IV (KMG-IV): sequencing the most valuable type-strain genomes for metagenomic binning, comparative biology and taxonomic classification.</title>
        <authorList>
            <person name="Goeker M."/>
        </authorList>
    </citation>
    <scope>NUCLEOTIDE SEQUENCE [LARGE SCALE GENOMIC DNA]</scope>
    <source>
        <strain evidence="2 3">DSM 23814</strain>
    </source>
</reference>
<dbReference type="Gene3D" id="3.40.50.10540">
    <property type="entry name" value="Crotonobetainyl-coa:carnitine coa-transferase, domain 1"/>
    <property type="match status" value="1"/>
</dbReference>
<dbReference type="InterPro" id="IPR023606">
    <property type="entry name" value="CoA-Trfase_III_dom_1_sf"/>
</dbReference>
<dbReference type="PANTHER" id="PTHR48207:SF3">
    <property type="entry name" value="SUCCINATE--HYDROXYMETHYLGLUTARATE COA-TRANSFERASE"/>
    <property type="match status" value="1"/>
</dbReference>
<keyword evidence="3" id="KW-1185">Reference proteome</keyword>
<dbReference type="Gene3D" id="3.30.1540.10">
    <property type="entry name" value="formyl-coa transferase, domain 3"/>
    <property type="match status" value="1"/>
</dbReference>
<evidence type="ECO:0000313" key="3">
    <source>
        <dbReference type="Proteomes" id="UP000293398"/>
    </source>
</evidence>
<name>A0A4Q7VTH7_9BURK</name>
<protein>
    <submittedName>
        <fullName evidence="2">Crotonobetainyl-CoA:carnitine CoA-transferase CaiB-like acyl-CoA transferase</fullName>
    </submittedName>
</protein>
<dbReference type="OrthoDB" id="5294844at2"/>
<dbReference type="EMBL" id="SHKO01000001">
    <property type="protein sequence ID" value="RZT99886.1"/>
    <property type="molecule type" value="Genomic_DNA"/>
</dbReference>
<dbReference type="Pfam" id="PF02515">
    <property type="entry name" value="CoA_transf_3"/>
    <property type="match status" value="1"/>
</dbReference>
<keyword evidence="1 2" id="KW-0808">Transferase</keyword>
<dbReference type="InterPro" id="IPR003673">
    <property type="entry name" value="CoA-Trfase_fam_III"/>
</dbReference>
<gene>
    <name evidence="2" type="ORF">EV681_1681</name>
</gene>
<dbReference type="AlphaFoldDB" id="A0A4Q7VTH7"/>
<dbReference type="GO" id="GO:0008410">
    <property type="term" value="F:CoA-transferase activity"/>
    <property type="evidence" value="ECO:0007669"/>
    <property type="project" value="TreeGrafter"/>
</dbReference>
<organism evidence="2 3">
    <name type="scientific">Advenella incenata</name>
    <dbReference type="NCBI Taxonomy" id="267800"/>
    <lineage>
        <taxon>Bacteria</taxon>
        <taxon>Pseudomonadati</taxon>
        <taxon>Pseudomonadota</taxon>
        <taxon>Betaproteobacteria</taxon>
        <taxon>Burkholderiales</taxon>
        <taxon>Alcaligenaceae</taxon>
    </lineage>
</organism>
<proteinExistence type="predicted"/>
<dbReference type="SUPFAM" id="SSF89796">
    <property type="entry name" value="CoA-transferase family III (CaiB/BaiF)"/>
    <property type="match status" value="1"/>
</dbReference>
<dbReference type="Proteomes" id="UP000293398">
    <property type="component" value="Unassembled WGS sequence"/>
</dbReference>
<sequence>MLSGFRVLDLTWVLGGPFASQLLAQLGAEVIKVEPVEGDLSRRVSSHSTVFEGDSGFFLSVNRGKSSIALDLKSEQGREVLYDLVRQSDAIIYGFAPDVPKRLGLDKQSLLAVNPKIAIGQLIGLHDEGPYGKAPAFDLVVQAMSGVMSITGNKDAEPVRLGYQAADLTGGLYLALGCVGLMLKALKSGSGDLLQVSLLDCQLAMLTWQAQNYFISGVIPKANGARHPVIAPSDIYPCADEQFIALSPTGQTFWETFCRAIDRADLADDPRFDHPVRRIENVESLTRELNQVFRTRTAADWAAHLFDKRVPAALVNNVAQATSQPLAHERNMVEELVHPRTLATLRFMGNPFKYEGSKPASYPPALGEHTRKILTQVCGYETSQIDQLIKANIIFQGAINDKAQ</sequence>
<dbReference type="InterPro" id="IPR050483">
    <property type="entry name" value="CoA-transferase_III_domain"/>
</dbReference>
<dbReference type="PANTHER" id="PTHR48207">
    <property type="entry name" value="SUCCINATE--HYDROXYMETHYLGLUTARATE COA-TRANSFERASE"/>
    <property type="match status" value="1"/>
</dbReference>
<accession>A0A4Q7VTH7</accession>
<evidence type="ECO:0000256" key="1">
    <source>
        <dbReference type="ARBA" id="ARBA00022679"/>
    </source>
</evidence>
<comment type="caution">
    <text evidence="2">The sequence shown here is derived from an EMBL/GenBank/DDBJ whole genome shotgun (WGS) entry which is preliminary data.</text>
</comment>